<reference evidence="1 2" key="1">
    <citation type="submission" date="2024-02" db="EMBL/GenBank/DDBJ databases">
        <title>Deinococcus caeni NBRC 101312.</title>
        <authorList>
            <person name="Ichikawa N."/>
            <person name="Katano-Makiyama Y."/>
            <person name="Hidaka K."/>
        </authorList>
    </citation>
    <scope>NUCLEOTIDE SEQUENCE [LARGE SCALE GENOMIC DNA]</scope>
    <source>
        <strain evidence="1 2">NBRC 101312</strain>
    </source>
</reference>
<accession>A0ABP9U7S8</accession>
<organism evidence="1 2">
    <name type="scientific">Deinococcus caeni</name>
    <dbReference type="NCBI Taxonomy" id="569127"/>
    <lineage>
        <taxon>Bacteria</taxon>
        <taxon>Thermotogati</taxon>
        <taxon>Deinococcota</taxon>
        <taxon>Deinococci</taxon>
        <taxon>Deinococcales</taxon>
        <taxon>Deinococcaceae</taxon>
        <taxon>Deinococcus</taxon>
    </lineage>
</organism>
<evidence type="ECO:0000313" key="1">
    <source>
        <dbReference type="EMBL" id="GAA5438603.1"/>
    </source>
</evidence>
<comment type="caution">
    <text evidence="1">The sequence shown here is derived from an EMBL/GenBank/DDBJ whole genome shotgun (WGS) entry which is preliminary data.</text>
</comment>
<sequence>MNHLAQTGALPGVEPVARPTERRTLSPGCRSFVVPEVILKRIVAPLLLLATAAAQTSTVQQNVKFTLNQDLVRQTVTDGKTTETIVENPKTVLPGDLLREQVTLVNTSGRRVGQLLVNVPVPKGTEFAALTTANTDRWKVQYSIDGGKAYSVAPTRTVTVTENGRTVTRQVAAPLSAYTNVRWTVTGMNPDESLKLSFRVRVK</sequence>
<gene>
    <name evidence="1" type="ORF">Dcae01_00090</name>
</gene>
<protein>
    <recommendedName>
        <fullName evidence="3">DUF11 domain-containing protein</fullName>
    </recommendedName>
</protein>
<proteinExistence type="predicted"/>
<evidence type="ECO:0000313" key="2">
    <source>
        <dbReference type="Proteomes" id="UP001423409"/>
    </source>
</evidence>
<evidence type="ECO:0008006" key="3">
    <source>
        <dbReference type="Google" id="ProtNLM"/>
    </source>
</evidence>
<dbReference type="EMBL" id="BAABQU010000001">
    <property type="protein sequence ID" value="GAA5438603.1"/>
    <property type="molecule type" value="Genomic_DNA"/>
</dbReference>
<keyword evidence="2" id="KW-1185">Reference proteome</keyword>
<name>A0ABP9U7S8_9DEIO</name>
<dbReference type="Proteomes" id="UP001423409">
    <property type="component" value="Unassembled WGS sequence"/>
</dbReference>